<accession>A0A059BVF3</accession>
<reference evidence="3" key="1">
    <citation type="submission" date="2013-07" db="EMBL/GenBank/DDBJ databases">
        <title>The genome of Eucalyptus grandis.</title>
        <authorList>
            <person name="Schmutz J."/>
            <person name="Hayes R."/>
            <person name="Myburg A."/>
            <person name="Tuskan G."/>
            <person name="Grattapaglia D."/>
            <person name="Rokhsar D.S."/>
        </authorList>
    </citation>
    <scope>NUCLEOTIDE SEQUENCE</scope>
    <source>
        <tissue evidence="3">Leaf extractions</tissue>
    </source>
</reference>
<dbReference type="Gramene" id="KCW70097">
    <property type="protein sequence ID" value="KCW70097"/>
    <property type="gene ID" value="EUGRSUZ_F03402"/>
</dbReference>
<dbReference type="Pfam" id="PF03936">
    <property type="entry name" value="Terpene_synth_C"/>
    <property type="match status" value="1"/>
</dbReference>
<dbReference type="InterPro" id="IPR050148">
    <property type="entry name" value="Terpene_synthase-like"/>
</dbReference>
<dbReference type="Gene3D" id="1.10.600.10">
    <property type="entry name" value="Farnesyl Diphosphate Synthase"/>
    <property type="match status" value="3"/>
</dbReference>
<dbReference type="InterPro" id="IPR005630">
    <property type="entry name" value="Terpene_synthase_metal-bd"/>
</dbReference>
<dbReference type="SUPFAM" id="SSF48576">
    <property type="entry name" value="Terpenoid synthases"/>
    <property type="match status" value="1"/>
</dbReference>
<sequence length="257" mass="29821">MSTSLTKQVSHSLKQPLHKGLPRLEARHYIPLYQEEPSHDEWWKKIDVSRKFPFARDKIVELFFWILGIYFELKFAMVKNILTKIGNELATKERSHLLVYAKEVMKKLVKAYFHEAKWFHTNYVPTLEEDMSLQLITTGYGMLATTSLVGMIDVVTEHALEWSVGDCKISAVELLMKYHGASKQEAGEELQKGVIDAWKDINEEFLRPTAIPMPILTQMLNFSRVMDVLYSDGDNYTHFETKLKDYVTLLFVSPLPM</sequence>
<dbReference type="Gene3D" id="1.50.10.130">
    <property type="entry name" value="Terpene synthase, N-terminal domain"/>
    <property type="match status" value="1"/>
</dbReference>
<dbReference type="PANTHER" id="PTHR31225">
    <property type="entry name" value="OS04G0344100 PROTEIN-RELATED"/>
    <property type="match status" value="1"/>
</dbReference>
<evidence type="ECO:0000313" key="3">
    <source>
        <dbReference type="EMBL" id="KCW70097.1"/>
    </source>
</evidence>
<name>A0A059BVF3_EUCGR</name>
<organism evidence="3">
    <name type="scientific">Eucalyptus grandis</name>
    <name type="common">Flooded gum</name>
    <dbReference type="NCBI Taxonomy" id="71139"/>
    <lineage>
        <taxon>Eukaryota</taxon>
        <taxon>Viridiplantae</taxon>
        <taxon>Streptophyta</taxon>
        <taxon>Embryophyta</taxon>
        <taxon>Tracheophyta</taxon>
        <taxon>Spermatophyta</taxon>
        <taxon>Magnoliopsida</taxon>
        <taxon>eudicotyledons</taxon>
        <taxon>Gunneridae</taxon>
        <taxon>Pentapetalae</taxon>
        <taxon>rosids</taxon>
        <taxon>malvids</taxon>
        <taxon>Myrtales</taxon>
        <taxon>Myrtaceae</taxon>
        <taxon>Myrtoideae</taxon>
        <taxon>Eucalypteae</taxon>
        <taxon>Eucalyptus</taxon>
    </lineage>
</organism>
<dbReference type="InterPro" id="IPR036965">
    <property type="entry name" value="Terpene_synth_N_sf"/>
</dbReference>
<dbReference type="GO" id="GO:0000287">
    <property type="term" value="F:magnesium ion binding"/>
    <property type="evidence" value="ECO:0007669"/>
    <property type="project" value="InterPro"/>
</dbReference>
<dbReference type="InParanoid" id="A0A059BVF3"/>
<evidence type="ECO:0000256" key="1">
    <source>
        <dbReference type="ARBA" id="ARBA00022723"/>
    </source>
</evidence>
<feature type="domain" description="Terpene synthase metal-binding" evidence="2">
    <location>
        <begin position="75"/>
        <end position="168"/>
    </location>
</feature>
<dbReference type="OMA" id="CEEYIKN"/>
<dbReference type="EMBL" id="KK198758">
    <property type="protein sequence ID" value="KCW70097.1"/>
    <property type="molecule type" value="Genomic_DNA"/>
</dbReference>
<dbReference type="GO" id="GO:0016114">
    <property type="term" value="P:terpenoid biosynthetic process"/>
    <property type="evidence" value="ECO:0007669"/>
    <property type="project" value="InterPro"/>
</dbReference>
<dbReference type="STRING" id="71139.A0A059BVF3"/>
<dbReference type="GO" id="GO:0010333">
    <property type="term" value="F:terpene synthase activity"/>
    <property type="evidence" value="ECO:0000318"/>
    <property type="project" value="GO_Central"/>
</dbReference>
<keyword evidence="1" id="KW-0479">Metal-binding</keyword>
<dbReference type="InterPro" id="IPR008930">
    <property type="entry name" value="Terpenoid_cyclase/PrenylTrfase"/>
</dbReference>
<dbReference type="InterPro" id="IPR008949">
    <property type="entry name" value="Isoprenoid_synthase_dom_sf"/>
</dbReference>
<proteinExistence type="predicted"/>
<evidence type="ECO:0000259" key="2">
    <source>
        <dbReference type="Pfam" id="PF03936"/>
    </source>
</evidence>
<dbReference type="SUPFAM" id="SSF48239">
    <property type="entry name" value="Terpenoid cyclases/Protein prenyltransferases"/>
    <property type="match status" value="1"/>
</dbReference>
<dbReference type="AlphaFoldDB" id="A0A059BVF3"/>
<dbReference type="PANTHER" id="PTHR31225:SF241">
    <property type="entry name" value="TERPENE SYNTHASE FAMILY, METAL-BINDING DOMAIN PROTEIN"/>
    <property type="match status" value="1"/>
</dbReference>
<protein>
    <recommendedName>
        <fullName evidence="2">Terpene synthase metal-binding domain-containing protein</fullName>
    </recommendedName>
</protein>
<gene>
    <name evidence="3" type="ORF">EUGRSUZ_F03402</name>
</gene>
<dbReference type="GO" id="GO:0046246">
    <property type="term" value="P:terpene biosynthetic process"/>
    <property type="evidence" value="ECO:0000318"/>
    <property type="project" value="GO_Central"/>
</dbReference>